<dbReference type="Gene3D" id="1.10.287.130">
    <property type="match status" value="1"/>
</dbReference>
<accession>A0AAX4HJZ5</accession>
<dbReference type="Pfam" id="PF02518">
    <property type="entry name" value="HATPase_c"/>
    <property type="match status" value="1"/>
</dbReference>
<dbReference type="CDD" id="cd00082">
    <property type="entry name" value="HisKA"/>
    <property type="match status" value="1"/>
</dbReference>
<evidence type="ECO:0000256" key="1">
    <source>
        <dbReference type="ARBA" id="ARBA00000085"/>
    </source>
</evidence>
<dbReference type="SMART" id="SM00065">
    <property type="entry name" value="GAF"/>
    <property type="match status" value="1"/>
</dbReference>
<keyword evidence="6" id="KW-0418">Kinase</keyword>
<comment type="catalytic activity">
    <reaction evidence="1">
        <text>ATP + protein L-histidine = ADP + protein N-phospho-L-histidine.</text>
        <dbReference type="EC" id="2.7.13.3"/>
    </reaction>
</comment>
<gene>
    <name evidence="6" type="ORF">SOO65_11570</name>
</gene>
<feature type="coiled-coil region" evidence="4">
    <location>
        <begin position="147"/>
        <end position="183"/>
    </location>
</feature>
<dbReference type="PRINTS" id="PR00344">
    <property type="entry name" value="BCTRLSENSOR"/>
</dbReference>
<keyword evidence="7" id="KW-1185">Reference proteome</keyword>
<dbReference type="GO" id="GO:0000155">
    <property type="term" value="F:phosphorelay sensor kinase activity"/>
    <property type="evidence" value="ECO:0007669"/>
    <property type="project" value="InterPro"/>
</dbReference>
<dbReference type="InterPro" id="IPR003661">
    <property type="entry name" value="HisK_dim/P_dom"/>
</dbReference>
<evidence type="ECO:0000313" key="7">
    <source>
        <dbReference type="Proteomes" id="UP001324634"/>
    </source>
</evidence>
<dbReference type="EC" id="2.7.13.3" evidence="2"/>
<dbReference type="Pfam" id="PF01590">
    <property type="entry name" value="GAF"/>
    <property type="match status" value="1"/>
</dbReference>
<name>A0AAX4HJZ5_9BACT</name>
<dbReference type="InterPro" id="IPR029016">
    <property type="entry name" value="GAF-like_dom_sf"/>
</dbReference>
<dbReference type="SMART" id="SM00388">
    <property type="entry name" value="HisKA"/>
    <property type="match status" value="1"/>
</dbReference>
<reference evidence="6 7" key="1">
    <citation type="submission" date="2023-11" db="EMBL/GenBank/DDBJ databases">
        <title>Peredibacter starrii A3.12.</title>
        <authorList>
            <person name="Mitchell R.J."/>
        </authorList>
    </citation>
    <scope>NUCLEOTIDE SEQUENCE [LARGE SCALE GENOMIC DNA]</scope>
    <source>
        <strain evidence="6 7">A3.12</strain>
    </source>
</reference>
<dbReference type="InterPro" id="IPR003018">
    <property type="entry name" value="GAF"/>
</dbReference>
<dbReference type="PROSITE" id="PS50109">
    <property type="entry name" value="HIS_KIN"/>
    <property type="match status" value="1"/>
</dbReference>
<dbReference type="RefSeq" id="WP_321389831.1">
    <property type="nucleotide sequence ID" value="NZ_CP139487.1"/>
</dbReference>
<dbReference type="SUPFAM" id="SSF55781">
    <property type="entry name" value="GAF domain-like"/>
    <property type="match status" value="1"/>
</dbReference>
<keyword evidence="3" id="KW-0597">Phosphoprotein</keyword>
<dbReference type="AlphaFoldDB" id="A0AAX4HJZ5"/>
<evidence type="ECO:0000256" key="4">
    <source>
        <dbReference type="SAM" id="Coils"/>
    </source>
</evidence>
<feature type="domain" description="Histidine kinase" evidence="5">
    <location>
        <begin position="195"/>
        <end position="405"/>
    </location>
</feature>
<keyword evidence="4" id="KW-0175">Coiled coil</keyword>
<evidence type="ECO:0000256" key="2">
    <source>
        <dbReference type="ARBA" id="ARBA00012438"/>
    </source>
</evidence>
<evidence type="ECO:0000313" key="6">
    <source>
        <dbReference type="EMBL" id="WPU63324.1"/>
    </source>
</evidence>
<dbReference type="SUPFAM" id="SSF55874">
    <property type="entry name" value="ATPase domain of HSP90 chaperone/DNA topoisomerase II/histidine kinase"/>
    <property type="match status" value="1"/>
</dbReference>
<dbReference type="InterPro" id="IPR036097">
    <property type="entry name" value="HisK_dim/P_sf"/>
</dbReference>
<dbReference type="InterPro" id="IPR003594">
    <property type="entry name" value="HATPase_dom"/>
</dbReference>
<dbReference type="PANTHER" id="PTHR43102">
    <property type="entry name" value="SLR1143 PROTEIN"/>
    <property type="match status" value="1"/>
</dbReference>
<sequence length="405" mass="45182">MTKFDESWELHRLMELKSYEILDTEREPAFDQITSLASVICGTPIAVISLLDAQRQWFKSAVGLDATETPRCVSFCDHAIRQDGIMEISDATSDPRFSGNPLVIDAPYIRFYAGAPLISPNGHALGTLCVIDDKPGSLSEKQKASLMHLAEQVVAQMELRKKNLELTAAKRKLEDQQELLINKAKLQTIGELTGGICHQISNPLTIIVGRAMMLRLRLKEKDVASKEEIMSELDVIDQTVNRVSSVLKALKTYSKDMGEEVTECHLEDLVEDSLLLMKSRMDKIEVDIDTEKRLKIKVNKNQLTQVILNVIGNSVEALENHGNKQISVSAWSDDKHAYLDIKDNGPGIKNTDAQNVFVPFFSTKPLHFGIGLSNAKAYLEQNQGKLLLLKEQGPTTFRIQIPKAS</sequence>
<dbReference type="SMART" id="SM00387">
    <property type="entry name" value="HATPase_c"/>
    <property type="match status" value="1"/>
</dbReference>
<dbReference type="SUPFAM" id="SSF47384">
    <property type="entry name" value="Homodimeric domain of signal transducing histidine kinase"/>
    <property type="match status" value="1"/>
</dbReference>
<dbReference type="EMBL" id="CP139487">
    <property type="protein sequence ID" value="WPU63324.1"/>
    <property type="molecule type" value="Genomic_DNA"/>
</dbReference>
<dbReference type="InterPro" id="IPR004358">
    <property type="entry name" value="Sig_transdc_His_kin-like_C"/>
</dbReference>
<dbReference type="Gene3D" id="3.30.565.10">
    <property type="entry name" value="Histidine kinase-like ATPase, C-terminal domain"/>
    <property type="match status" value="1"/>
</dbReference>
<organism evidence="6 7">
    <name type="scientific">Peredibacter starrii</name>
    <dbReference type="NCBI Taxonomy" id="28202"/>
    <lineage>
        <taxon>Bacteria</taxon>
        <taxon>Pseudomonadati</taxon>
        <taxon>Bdellovibrionota</taxon>
        <taxon>Bacteriovoracia</taxon>
        <taxon>Bacteriovoracales</taxon>
        <taxon>Bacteriovoracaceae</taxon>
        <taxon>Peredibacter</taxon>
    </lineage>
</organism>
<dbReference type="InterPro" id="IPR036890">
    <property type="entry name" value="HATPase_C_sf"/>
</dbReference>
<proteinExistence type="predicted"/>
<keyword evidence="6" id="KW-0808">Transferase</keyword>
<evidence type="ECO:0000256" key="3">
    <source>
        <dbReference type="ARBA" id="ARBA00022553"/>
    </source>
</evidence>
<dbReference type="Gene3D" id="3.30.450.40">
    <property type="match status" value="1"/>
</dbReference>
<dbReference type="InterPro" id="IPR005467">
    <property type="entry name" value="His_kinase_dom"/>
</dbReference>
<dbReference type="PANTHER" id="PTHR43102:SF2">
    <property type="entry name" value="GAF DOMAIN-CONTAINING PROTEIN"/>
    <property type="match status" value="1"/>
</dbReference>
<evidence type="ECO:0000259" key="5">
    <source>
        <dbReference type="PROSITE" id="PS50109"/>
    </source>
</evidence>
<protein>
    <recommendedName>
        <fullName evidence="2">histidine kinase</fullName>
        <ecNumber evidence="2">2.7.13.3</ecNumber>
    </recommendedName>
</protein>
<dbReference type="Proteomes" id="UP001324634">
    <property type="component" value="Chromosome"/>
</dbReference>
<dbReference type="KEGG" id="psti:SOO65_11570"/>